<feature type="region of interest" description="Disordered" evidence="1">
    <location>
        <begin position="249"/>
        <end position="299"/>
    </location>
</feature>
<evidence type="ECO:0000313" key="3">
    <source>
        <dbReference type="Proteomes" id="UP001287356"/>
    </source>
</evidence>
<feature type="compositionally biased region" description="Pro residues" evidence="1">
    <location>
        <begin position="36"/>
        <end position="47"/>
    </location>
</feature>
<feature type="compositionally biased region" description="Low complexity" evidence="1">
    <location>
        <begin position="11"/>
        <end position="20"/>
    </location>
</feature>
<organism evidence="2 3">
    <name type="scientific">Lasiosphaeria ovina</name>
    <dbReference type="NCBI Taxonomy" id="92902"/>
    <lineage>
        <taxon>Eukaryota</taxon>
        <taxon>Fungi</taxon>
        <taxon>Dikarya</taxon>
        <taxon>Ascomycota</taxon>
        <taxon>Pezizomycotina</taxon>
        <taxon>Sordariomycetes</taxon>
        <taxon>Sordariomycetidae</taxon>
        <taxon>Sordariales</taxon>
        <taxon>Lasiosphaeriaceae</taxon>
        <taxon>Lasiosphaeria</taxon>
    </lineage>
</organism>
<reference evidence="2" key="1">
    <citation type="journal article" date="2023" name="Mol. Phylogenet. Evol.">
        <title>Genome-scale phylogeny and comparative genomics of the fungal order Sordariales.</title>
        <authorList>
            <person name="Hensen N."/>
            <person name="Bonometti L."/>
            <person name="Westerberg I."/>
            <person name="Brannstrom I.O."/>
            <person name="Guillou S."/>
            <person name="Cros-Aarteil S."/>
            <person name="Calhoun S."/>
            <person name="Haridas S."/>
            <person name="Kuo A."/>
            <person name="Mondo S."/>
            <person name="Pangilinan J."/>
            <person name="Riley R."/>
            <person name="LaButti K."/>
            <person name="Andreopoulos B."/>
            <person name="Lipzen A."/>
            <person name="Chen C."/>
            <person name="Yan M."/>
            <person name="Daum C."/>
            <person name="Ng V."/>
            <person name="Clum A."/>
            <person name="Steindorff A."/>
            <person name="Ohm R.A."/>
            <person name="Martin F."/>
            <person name="Silar P."/>
            <person name="Natvig D.O."/>
            <person name="Lalanne C."/>
            <person name="Gautier V."/>
            <person name="Ament-Velasquez S.L."/>
            <person name="Kruys A."/>
            <person name="Hutchinson M.I."/>
            <person name="Powell A.J."/>
            <person name="Barry K."/>
            <person name="Miller A.N."/>
            <person name="Grigoriev I.V."/>
            <person name="Debuchy R."/>
            <person name="Gladieux P."/>
            <person name="Hiltunen Thoren M."/>
            <person name="Johannesson H."/>
        </authorList>
    </citation>
    <scope>NUCLEOTIDE SEQUENCE</scope>
    <source>
        <strain evidence="2">CBS 958.72</strain>
    </source>
</reference>
<reference evidence="2" key="2">
    <citation type="submission" date="2023-06" db="EMBL/GenBank/DDBJ databases">
        <authorList>
            <consortium name="Lawrence Berkeley National Laboratory"/>
            <person name="Haridas S."/>
            <person name="Hensen N."/>
            <person name="Bonometti L."/>
            <person name="Westerberg I."/>
            <person name="Brannstrom I.O."/>
            <person name="Guillou S."/>
            <person name="Cros-Aarteil S."/>
            <person name="Calhoun S."/>
            <person name="Kuo A."/>
            <person name="Mondo S."/>
            <person name="Pangilinan J."/>
            <person name="Riley R."/>
            <person name="Labutti K."/>
            <person name="Andreopoulos B."/>
            <person name="Lipzen A."/>
            <person name="Chen C."/>
            <person name="Yanf M."/>
            <person name="Daum C."/>
            <person name="Ng V."/>
            <person name="Clum A."/>
            <person name="Steindorff A."/>
            <person name="Ohm R."/>
            <person name="Martin F."/>
            <person name="Silar P."/>
            <person name="Natvig D."/>
            <person name="Lalanne C."/>
            <person name="Gautier V."/>
            <person name="Ament-Velasquez S.L."/>
            <person name="Kruys A."/>
            <person name="Hutchinson M.I."/>
            <person name="Powell A.J."/>
            <person name="Barry K."/>
            <person name="Miller A.N."/>
            <person name="Grigoriev I.V."/>
            <person name="Debuchy R."/>
            <person name="Gladieux P."/>
            <person name="Thoren M.H."/>
            <person name="Johannesson H."/>
        </authorList>
    </citation>
    <scope>NUCLEOTIDE SEQUENCE</scope>
    <source>
        <strain evidence="2">CBS 958.72</strain>
    </source>
</reference>
<evidence type="ECO:0000313" key="2">
    <source>
        <dbReference type="EMBL" id="KAK3371615.1"/>
    </source>
</evidence>
<dbReference type="EMBL" id="JAULSN010000005">
    <property type="protein sequence ID" value="KAK3371615.1"/>
    <property type="molecule type" value="Genomic_DNA"/>
</dbReference>
<feature type="compositionally biased region" description="Polar residues" evidence="1">
    <location>
        <begin position="273"/>
        <end position="282"/>
    </location>
</feature>
<dbReference type="Proteomes" id="UP001287356">
    <property type="component" value="Unassembled WGS sequence"/>
</dbReference>
<protein>
    <submittedName>
        <fullName evidence="2">Uncharacterized protein</fullName>
    </submittedName>
</protein>
<proteinExistence type="predicted"/>
<feature type="compositionally biased region" description="Basic and acidic residues" evidence="1">
    <location>
        <begin position="21"/>
        <end position="34"/>
    </location>
</feature>
<accession>A0AAE0K8Z2</accession>
<feature type="compositionally biased region" description="Basic and acidic residues" evidence="1">
    <location>
        <begin position="261"/>
        <end position="272"/>
    </location>
</feature>
<feature type="compositionally biased region" description="Low complexity" evidence="1">
    <location>
        <begin position="130"/>
        <end position="151"/>
    </location>
</feature>
<dbReference type="AlphaFoldDB" id="A0AAE0K8Z2"/>
<gene>
    <name evidence="2" type="ORF">B0T24DRAFT_629675</name>
</gene>
<comment type="caution">
    <text evidence="2">The sequence shown here is derived from an EMBL/GenBank/DDBJ whole genome shotgun (WGS) entry which is preliminary data.</text>
</comment>
<feature type="compositionally biased region" description="Polar residues" evidence="1">
    <location>
        <begin position="110"/>
        <end position="129"/>
    </location>
</feature>
<keyword evidence="3" id="KW-1185">Reference proteome</keyword>
<name>A0AAE0K8Z2_9PEZI</name>
<feature type="compositionally biased region" description="Polar residues" evidence="1">
    <location>
        <begin position="250"/>
        <end position="260"/>
    </location>
</feature>
<evidence type="ECO:0000256" key="1">
    <source>
        <dbReference type="SAM" id="MobiDB-lite"/>
    </source>
</evidence>
<feature type="region of interest" description="Disordered" evidence="1">
    <location>
        <begin position="1"/>
        <end position="59"/>
    </location>
</feature>
<feature type="region of interest" description="Disordered" evidence="1">
    <location>
        <begin position="110"/>
        <end position="157"/>
    </location>
</feature>
<sequence>MAHNDRRTNRAASPDAAAQKDAPETENLDREESPRPQLPPAPTTPRPEPSRSLLRPLQPPRQSPRLALWAMKLYSSYWKSMAVGSTLRYGSSDFAQRIWRSKMNSTRFFTRHPANSSRPSSNPTTAFDNPSSPTTTVATAASSPPRTATTSCARSDPRRWPKVSLSILIEKRGGLGELRTFKNNGVQFLTDTIVNPQVIGLDGQQLAEERGQAALLMPTEGRSPDDSPQRGEEGIGVNSFTEAVLRQMAPQGNRSQTVSEPQREPNTREARCESNSTNQSRIVESRPESAATRLSPDPAQSAKALSPLQLLANVAGRSQSATRSRILSLSIVPGKPHNTRCPTRHRPDQAWRDLKSRGRSQCVHTCAIGWDVDEDTVLFTI</sequence>